<evidence type="ECO:0000256" key="7">
    <source>
        <dbReference type="PIRSR" id="PIRSR000290-1"/>
    </source>
</evidence>
<dbReference type="PANTHER" id="PTHR11474">
    <property type="entry name" value="TYROSINASE FAMILY MEMBER"/>
    <property type="match status" value="1"/>
</dbReference>
<evidence type="ECO:0000259" key="11">
    <source>
        <dbReference type="PROSITE" id="PS00498"/>
    </source>
</evidence>
<protein>
    <recommendedName>
        <fullName evidence="10 11">Tyrosinase copper-binding domain-containing protein</fullName>
    </recommendedName>
</protein>
<evidence type="ECO:0000313" key="12">
    <source>
        <dbReference type="EMBL" id="CAK9160283.1"/>
    </source>
</evidence>
<name>A0ABC8STR4_9AQUA</name>
<feature type="domain" description="Tyrosinase copper-binding" evidence="10">
    <location>
        <begin position="216"/>
        <end position="233"/>
    </location>
</feature>
<reference evidence="12 13" key="1">
    <citation type="submission" date="2024-02" db="EMBL/GenBank/DDBJ databases">
        <authorList>
            <person name="Vignale AGUSTIN F."/>
            <person name="Sosa J E."/>
            <person name="Modenutti C."/>
        </authorList>
    </citation>
    <scope>NUCLEOTIDE SEQUENCE [LARGE SCALE GENOMIC DNA]</scope>
</reference>
<dbReference type="SUPFAM" id="SSF48056">
    <property type="entry name" value="Di-copper centre-containing domain"/>
    <property type="match status" value="1"/>
</dbReference>
<dbReference type="PIRSF" id="PIRSF000290">
    <property type="entry name" value="PPO_plant"/>
    <property type="match status" value="1"/>
</dbReference>
<evidence type="ECO:0000256" key="2">
    <source>
        <dbReference type="ARBA" id="ARBA00022723"/>
    </source>
</evidence>
<evidence type="ECO:0000256" key="3">
    <source>
        <dbReference type="ARBA" id="ARBA00022784"/>
    </source>
</evidence>
<dbReference type="GO" id="GO:0016491">
    <property type="term" value="F:oxidoreductase activity"/>
    <property type="evidence" value="ECO:0007669"/>
    <property type="project" value="UniProtKB-KW"/>
</dbReference>
<dbReference type="PROSITE" id="PS00498">
    <property type="entry name" value="TYROSINASE_2"/>
    <property type="match status" value="1"/>
</dbReference>
<feature type="binding site" evidence="7">
    <location>
        <position position="381"/>
    </location>
    <ligand>
        <name>Cu cation</name>
        <dbReference type="ChEBI" id="CHEBI:23378"/>
        <label>B</label>
    </ligand>
</feature>
<dbReference type="PROSITE" id="PS00497">
    <property type="entry name" value="TYROSINASE_1"/>
    <property type="match status" value="1"/>
</dbReference>
<feature type="binding site" evidence="7">
    <location>
        <position position="216"/>
    </location>
    <ligand>
        <name>Cu cation</name>
        <dbReference type="ChEBI" id="CHEBI:23378"/>
        <label>A</label>
    </ligand>
</feature>
<dbReference type="InterPro" id="IPR050316">
    <property type="entry name" value="Tyrosinase/Hemocyanin"/>
</dbReference>
<keyword evidence="6 8" id="KW-1015">Disulfide bond</keyword>
<dbReference type="Gene3D" id="1.10.1280.10">
    <property type="entry name" value="Di-copper center containing domain from catechol oxidase"/>
    <property type="match status" value="1"/>
</dbReference>
<feature type="disulfide bond" evidence="8">
    <location>
        <begin position="130"/>
        <end position="196"/>
    </location>
</feature>
<feature type="binding site" evidence="7">
    <location>
        <position position="351"/>
    </location>
    <ligand>
        <name>Cu cation</name>
        <dbReference type="ChEBI" id="CHEBI:23378"/>
        <label>B</label>
    </ligand>
</feature>
<feature type="binding site" evidence="7">
    <location>
        <position position="195"/>
    </location>
    <ligand>
        <name>Cu cation</name>
        <dbReference type="ChEBI" id="CHEBI:23378"/>
        <label>A</label>
    </ligand>
</feature>
<dbReference type="AlphaFoldDB" id="A0ABC8STR4"/>
<dbReference type="Pfam" id="PF00264">
    <property type="entry name" value="Tyrosinase"/>
    <property type="match status" value="1"/>
</dbReference>
<comment type="similarity">
    <text evidence="1">Belongs to the tyrosinase family.</text>
</comment>
<dbReference type="GO" id="GO:0046872">
    <property type="term" value="F:metal ion binding"/>
    <property type="evidence" value="ECO:0007669"/>
    <property type="project" value="UniProtKB-KW"/>
</dbReference>
<evidence type="ECO:0000256" key="8">
    <source>
        <dbReference type="PIRSR" id="PIRSR000290-2"/>
    </source>
</evidence>
<dbReference type="InterPro" id="IPR016213">
    <property type="entry name" value="Polyphenol_oxidase"/>
</dbReference>
<comment type="caution">
    <text evidence="12">The sequence shown here is derived from an EMBL/GenBank/DDBJ whole genome shotgun (WGS) entry which is preliminary data.</text>
</comment>
<dbReference type="PANTHER" id="PTHR11474:SF76">
    <property type="entry name" value="SHKT DOMAIN-CONTAINING PROTEIN"/>
    <property type="match status" value="1"/>
</dbReference>
<feature type="binding site" evidence="7">
    <location>
        <position position="225"/>
    </location>
    <ligand>
        <name>Cu cation</name>
        <dbReference type="ChEBI" id="CHEBI:23378"/>
        <label>A</label>
    </ligand>
</feature>
<feature type="binding site" evidence="7">
    <location>
        <position position="347"/>
    </location>
    <ligand>
        <name>Cu cation</name>
        <dbReference type="ChEBI" id="CHEBI:23378"/>
        <label>B</label>
    </ligand>
</feature>
<feature type="disulfide bond" evidence="8">
    <location>
        <begin position="115"/>
        <end position="131"/>
    </location>
</feature>
<evidence type="ECO:0000256" key="1">
    <source>
        <dbReference type="ARBA" id="ARBA00009928"/>
    </source>
</evidence>
<keyword evidence="13" id="KW-1185">Reference proteome</keyword>
<keyword evidence="3" id="KW-0883">Thioether bond</keyword>
<keyword evidence="5 7" id="KW-0186">Copper</keyword>
<dbReference type="Proteomes" id="UP001642360">
    <property type="component" value="Unassembled WGS sequence"/>
</dbReference>
<feature type="domain" description="Tyrosinase copper-binding" evidence="11">
    <location>
        <begin position="374"/>
        <end position="385"/>
    </location>
</feature>
<dbReference type="PRINTS" id="PR00092">
    <property type="entry name" value="TYROSINASE"/>
</dbReference>
<evidence type="ECO:0000259" key="10">
    <source>
        <dbReference type="PROSITE" id="PS00497"/>
    </source>
</evidence>
<evidence type="ECO:0000256" key="5">
    <source>
        <dbReference type="ARBA" id="ARBA00023008"/>
    </source>
</evidence>
<evidence type="ECO:0000313" key="13">
    <source>
        <dbReference type="Proteomes" id="UP001642360"/>
    </source>
</evidence>
<accession>A0ABC8STR4</accession>
<evidence type="ECO:0000256" key="4">
    <source>
        <dbReference type="ARBA" id="ARBA00023002"/>
    </source>
</evidence>
<dbReference type="InterPro" id="IPR022739">
    <property type="entry name" value="Polyphenol_oxidase_cen"/>
</dbReference>
<dbReference type="Pfam" id="PF12143">
    <property type="entry name" value="PPO1_KFDV"/>
    <property type="match status" value="1"/>
</dbReference>
<dbReference type="Pfam" id="PF12142">
    <property type="entry name" value="PPO1_DWL"/>
    <property type="match status" value="1"/>
</dbReference>
<dbReference type="InterPro" id="IPR002227">
    <property type="entry name" value="Tyrosinase_Cu-bd"/>
</dbReference>
<evidence type="ECO:0000256" key="6">
    <source>
        <dbReference type="ARBA" id="ARBA00023157"/>
    </source>
</evidence>
<proteinExistence type="inferred from homology"/>
<organism evidence="12 13">
    <name type="scientific">Ilex paraguariensis</name>
    <name type="common">yerba mate</name>
    <dbReference type="NCBI Taxonomy" id="185542"/>
    <lineage>
        <taxon>Eukaryota</taxon>
        <taxon>Viridiplantae</taxon>
        <taxon>Streptophyta</taxon>
        <taxon>Embryophyta</taxon>
        <taxon>Tracheophyta</taxon>
        <taxon>Spermatophyta</taxon>
        <taxon>Magnoliopsida</taxon>
        <taxon>eudicotyledons</taxon>
        <taxon>Gunneridae</taxon>
        <taxon>Pentapetalae</taxon>
        <taxon>asterids</taxon>
        <taxon>campanulids</taxon>
        <taxon>Aquifoliales</taxon>
        <taxon>Aquifoliaceae</taxon>
        <taxon>Ilex</taxon>
    </lineage>
</organism>
<dbReference type="EMBL" id="CAUOFW020003491">
    <property type="protein sequence ID" value="CAK9160283.1"/>
    <property type="molecule type" value="Genomic_DNA"/>
</dbReference>
<keyword evidence="2 7" id="KW-0479">Metal-binding</keyword>
<gene>
    <name evidence="12" type="ORF">ILEXP_LOCUS29024</name>
</gene>
<dbReference type="InterPro" id="IPR008922">
    <property type="entry name" value="Di-copper_centre_dom_sf"/>
</dbReference>
<comment type="cofactor">
    <cofactor evidence="7">
        <name>Cu(2+)</name>
        <dbReference type="ChEBI" id="CHEBI:29036"/>
    </cofactor>
    <text evidence="7">Binds 2 copper ions per subunit.</text>
</comment>
<sequence>MASFPLIATTTTTTTTTVFYSSSSSTLSTMSPCPFFPITSKPFQTTKHSRHFKVSCKAIRGDQNPTPMSENGETLPGKFDRRSVLLGLGGLYSAASLSSDMLAVADPVSPDFSNCHSPILPPDPLKPTYCCPPKFPPGEKIIDFKLPQPPTSLRVRQPAHMVDDDYIATYSKAIELMKGLPDDDPRKFIQQANVHCAYCNGAYDQNGHRGQKLEIHHSWLFFPWHRWYLYFFEKILGHLIDDPLFALPFWNWDSPDGMTIPSMYVNPQSSLYDKLRDVKHQPPRVIDLNYNGCDCDIPVKTQVDLNLSTMYRQMVSGTNSPLLFLGSPYRAGDGPNPGMGTLESKPHNNVHDWTGDRMQHNGEDMGSLYSAARDPIFMAHHSNIDRMWTIWEDLGGRRQNFTDPDWLNASFIFYDENKQAVRVNVQDCLDYRQLGYGYMPVDIPWLKARPTPRRRNAGVGLANRVTGTTNVFPVTLDRVVKVLVRRPRKLRNTREKEEEEEVLVIQGIEFDADKFVKFDVYINEEDETESTPKNTEFAGSFTHVRHPSGHSTKMVTQLRLGLNELLEELGAENDDTLLVTLVPRGESITTIGGIGIEFNS</sequence>
<feature type="cross-link" description="2'-(S-cysteinyl)-histidine (Cys-His)" evidence="9">
    <location>
        <begin position="199"/>
        <end position="216"/>
    </location>
</feature>
<keyword evidence="4" id="KW-0560">Oxidoreductase</keyword>
<dbReference type="InterPro" id="IPR022740">
    <property type="entry name" value="Polyphenol_oxidase_C"/>
</dbReference>
<evidence type="ECO:0000256" key="9">
    <source>
        <dbReference type="PIRSR" id="PIRSR000290-3"/>
    </source>
</evidence>